<accession>A0ABW5Q8M2</accession>
<evidence type="ECO:0000256" key="8">
    <source>
        <dbReference type="ARBA" id="ARBA00035585"/>
    </source>
</evidence>
<sequence>MKARLSDWLWVGLGGATGTLARGGIAEFFSFSSFPTGTLIVNLVGSLLLGGFTAYLFFRKNNTLHLLFGVGFCGSFTTMSMFAADATILLSTSAFQFLAYVLASVIGGILLAMLGFWIIKNIYERGQAA</sequence>
<evidence type="ECO:0000256" key="9">
    <source>
        <dbReference type="ARBA" id="ARBA00049940"/>
    </source>
</evidence>
<keyword evidence="10" id="KW-0813">Transport</keyword>
<comment type="subcellular location">
    <subcellularLocation>
        <location evidence="1 10">Cell membrane</location>
        <topology evidence="1 10">Multi-pass membrane protein</topology>
    </subcellularLocation>
</comment>
<evidence type="ECO:0000256" key="7">
    <source>
        <dbReference type="ARBA" id="ARBA00035120"/>
    </source>
</evidence>
<comment type="function">
    <text evidence="9 10">Fluoride-specific ion channel. Important for reducing fluoride concentration in the cell, thus reducing its toxicity.</text>
</comment>
<name>A0ABW5Q8M2_9BACI</name>
<dbReference type="HAMAP" id="MF_00454">
    <property type="entry name" value="FluC"/>
    <property type="match status" value="1"/>
</dbReference>
<gene>
    <name evidence="10" type="primary">fluC</name>
    <name evidence="10" type="synonym">crcB</name>
    <name evidence="11" type="ORF">ACFSW4_04110</name>
</gene>
<dbReference type="PANTHER" id="PTHR28259">
    <property type="entry name" value="FLUORIDE EXPORT PROTEIN 1-RELATED"/>
    <property type="match status" value="1"/>
</dbReference>
<dbReference type="RefSeq" id="WP_377327606.1">
    <property type="nucleotide sequence ID" value="NZ_JBHUMZ010000013.1"/>
</dbReference>
<evidence type="ECO:0000256" key="1">
    <source>
        <dbReference type="ARBA" id="ARBA00004651"/>
    </source>
</evidence>
<keyword evidence="10" id="KW-0915">Sodium</keyword>
<evidence type="ECO:0000256" key="2">
    <source>
        <dbReference type="ARBA" id="ARBA00022475"/>
    </source>
</evidence>
<feature type="binding site" evidence="10">
    <location>
        <position position="74"/>
    </location>
    <ligand>
        <name>Na(+)</name>
        <dbReference type="ChEBI" id="CHEBI:29101"/>
        <note>structural</note>
    </ligand>
</feature>
<feature type="transmembrane region" description="Helical" evidence="10">
    <location>
        <begin position="65"/>
        <end position="91"/>
    </location>
</feature>
<keyword evidence="3 10" id="KW-0812">Transmembrane</keyword>
<keyword evidence="5 10" id="KW-0472">Membrane</keyword>
<evidence type="ECO:0000256" key="4">
    <source>
        <dbReference type="ARBA" id="ARBA00022989"/>
    </source>
</evidence>
<evidence type="ECO:0000256" key="3">
    <source>
        <dbReference type="ARBA" id="ARBA00022692"/>
    </source>
</evidence>
<evidence type="ECO:0000256" key="6">
    <source>
        <dbReference type="ARBA" id="ARBA00023303"/>
    </source>
</evidence>
<dbReference type="InterPro" id="IPR003691">
    <property type="entry name" value="FluC"/>
</dbReference>
<dbReference type="Proteomes" id="UP001597452">
    <property type="component" value="Unassembled WGS sequence"/>
</dbReference>
<keyword evidence="4 10" id="KW-1133">Transmembrane helix</keyword>
<comment type="caution">
    <text evidence="11">The sequence shown here is derived from an EMBL/GenBank/DDBJ whole genome shotgun (WGS) entry which is preliminary data.</text>
</comment>
<feature type="binding site" evidence="10">
    <location>
        <position position="77"/>
    </location>
    <ligand>
        <name>Na(+)</name>
        <dbReference type="ChEBI" id="CHEBI:29101"/>
        <note>structural</note>
    </ligand>
</feature>
<protein>
    <recommendedName>
        <fullName evidence="10">Fluoride-specific ion channel FluC</fullName>
    </recommendedName>
</protein>
<keyword evidence="2 10" id="KW-1003">Cell membrane</keyword>
<dbReference type="Pfam" id="PF02537">
    <property type="entry name" value="CRCB"/>
    <property type="match status" value="1"/>
</dbReference>
<evidence type="ECO:0000256" key="5">
    <source>
        <dbReference type="ARBA" id="ARBA00023136"/>
    </source>
</evidence>
<evidence type="ECO:0000256" key="10">
    <source>
        <dbReference type="HAMAP-Rule" id="MF_00454"/>
    </source>
</evidence>
<organism evidence="11 12">
    <name type="scientific">Piscibacillus salipiscarius</name>
    <dbReference type="NCBI Taxonomy" id="299480"/>
    <lineage>
        <taxon>Bacteria</taxon>
        <taxon>Bacillati</taxon>
        <taxon>Bacillota</taxon>
        <taxon>Bacilli</taxon>
        <taxon>Bacillales</taxon>
        <taxon>Bacillaceae</taxon>
        <taxon>Piscibacillus</taxon>
    </lineage>
</organism>
<comment type="similarity">
    <text evidence="7 10">Belongs to the fluoride channel Fluc/FEX (TC 1.A.43) family.</text>
</comment>
<evidence type="ECO:0000313" key="12">
    <source>
        <dbReference type="Proteomes" id="UP001597452"/>
    </source>
</evidence>
<feature type="transmembrane region" description="Helical" evidence="10">
    <location>
        <begin position="39"/>
        <end position="58"/>
    </location>
</feature>
<keyword evidence="10" id="KW-0406">Ion transport</keyword>
<evidence type="ECO:0000313" key="11">
    <source>
        <dbReference type="EMBL" id="MFD2638051.1"/>
    </source>
</evidence>
<keyword evidence="10" id="KW-0479">Metal-binding</keyword>
<dbReference type="PANTHER" id="PTHR28259:SF1">
    <property type="entry name" value="FLUORIDE EXPORT PROTEIN 1-RELATED"/>
    <property type="match status" value="1"/>
</dbReference>
<proteinExistence type="inferred from homology"/>
<feature type="transmembrane region" description="Helical" evidence="10">
    <location>
        <begin position="97"/>
        <end position="119"/>
    </location>
</feature>
<comment type="catalytic activity">
    <reaction evidence="8">
        <text>fluoride(in) = fluoride(out)</text>
        <dbReference type="Rhea" id="RHEA:76159"/>
        <dbReference type="ChEBI" id="CHEBI:17051"/>
    </reaction>
    <physiologicalReaction direction="left-to-right" evidence="8">
        <dbReference type="Rhea" id="RHEA:76160"/>
    </physiologicalReaction>
</comment>
<reference evidence="12" key="1">
    <citation type="journal article" date="2019" name="Int. J. Syst. Evol. Microbiol.">
        <title>The Global Catalogue of Microorganisms (GCM) 10K type strain sequencing project: providing services to taxonomists for standard genome sequencing and annotation.</title>
        <authorList>
            <consortium name="The Broad Institute Genomics Platform"/>
            <consortium name="The Broad Institute Genome Sequencing Center for Infectious Disease"/>
            <person name="Wu L."/>
            <person name="Ma J."/>
        </authorList>
    </citation>
    <scope>NUCLEOTIDE SEQUENCE [LARGE SCALE GENOMIC DNA]</scope>
    <source>
        <strain evidence="12">TISTR 1571</strain>
    </source>
</reference>
<dbReference type="EMBL" id="JBHUMZ010000013">
    <property type="protein sequence ID" value="MFD2638051.1"/>
    <property type="molecule type" value="Genomic_DNA"/>
</dbReference>
<keyword evidence="6 10" id="KW-0407">Ion channel</keyword>
<comment type="activity regulation">
    <text evidence="10">Na(+) is not transported, but it plays an essential structural role and its presence is essential for fluoride channel function.</text>
</comment>
<keyword evidence="12" id="KW-1185">Reference proteome</keyword>